<protein>
    <submittedName>
        <fullName evidence="1">Uncharacterized protein</fullName>
    </submittedName>
</protein>
<sequence>KLRESLTPDYTLSFQHFSIGFFAHALLVSRKPFFLDHAGISSSLSSPTWVLRCRSDEAWEIVFEHAFPHYKNPLDRLKSYSTWTCQVHLDPWREVTARELASVYKCRPEYIKPAIDSATGALLLDLAHLFVF</sequence>
<gene>
    <name evidence="1" type="ORF">CC86DRAFT_306399</name>
</gene>
<feature type="non-terminal residue" evidence="1">
    <location>
        <position position="1"/>
    </location>
</feature>
<name>A0A6A6ZFG2_9PLEO</name>
<dbReference type="EMBL" id="MU006243">
    <property type="protein sequence ID" value="KAF2819736.1"/>
    <property type="molecule type" value="Genomic_DNA"/>
</dbReference>
<dbReference type="Proteomes" id="UP000799424">
    <property type="component" value="Unassembled WGS sequence"/>
</dbReference>
<accession>A0A6A6ZFG2</accession>
<organism evidence="1 2">
    <name type="scientific">Ophiobolus disseminans</name>
    <dbReference type="NCBI Taxonomy" id="1469910"/>
    <lineage>
        <taxon>Eukaryota</taxon>
        <taxon>Fungi</taxon>
        <taxon>Dikarya</taxon>
        <taxon>Ascomycota</taxon>
        <taxon>Pezizomycotina</taxon>
        <taxon>Dothideomycetes</taxon>
        <taxon>Pleosporomycetidae</taxon>
        <taxon>Pleosporales</taxon>
        <taxon>Pleosporineae</taxon>
        <taxon>Phaeosphaeriaceae</taxon>
        <taxon>Ophiobolus</taxon>
    </lineage>
</organism>
<reference evidence="1" key="1">
    <citation type="journal article" date="2020" name="Stud. Mycol.">
        <title>101 Dothideomycetes genomes: a test case for predicting lifestyles and emergence of pathogens.</title>
        <authorList>
            <person name="Haridas S."/>
            <person name="Albert R."/>
            <person name="Binder M."/>
            <person name="Bloem J."/>
            <person name="Labutti K."/>
            <person name="Salamov A."/>
            <person name="Andreopoulos B."/>
            <person name="Baker S."/>
            <person name="Barry K."/>
            <person name="Bills G."/>
            <person name="Bluhm B."/>
            <person name="Cannon C."/>
            <person name="Castanera R."/>
            <person name="Culley D."/>
            <person name="Daum C."/>
            <person name="Ezra D."/>
            <person name="Gonzalez J."/>
            <person name="Henrissat B."/>
            <person name="Kuo A."/>
            <person name="Liang C."/>
            <person name="Lipzen A."/>
            <person name="Lutzoni F."/>
            <person name="Magnuson J."/>
            <person name="Mondo S."/>
            <person name="Nolan M."/>
            <person name="Ohm R."/>
            <person name="Pangilinan J."/>
            <person name="Park H.-J."/>
            <person name="Ramirez L."/>
            <person name="Alfaro M."/>
            <person name="Sun H."/>
            <person name="Tritt A."/>
            <person name="Yoshinaga Y."/>
            <person name="Zwiers L.-H."/>
            <person name="Turgeon B."/>
            <person name="Goodwin S."/>
            <person name="Spatafora J."/>
            <person name="Crous P."/>
            <person name="Grigoriev I."/>
        </authorList>
    </citation>
    <scope>NUCLEOTIDE SEQUENCE</scope>
    <source>
        <strain evidence="1">CBS 113818</strain>
    </source>
</reference>
<proteinExistence type="predicted"/>
<evidence type="ECO:0000313" key="1">
    <source>
        <dbReference type="EMBL" id="KAF2819736.1"/>
    </source>
</evidence>
<dbReference type="AlphaFoldDB" id="A0A6A6ZFG2"/>
<evidence type="ECO:0000313" key="2">
    <source>
        <dbReference type="Proteomes" id="UP000799424"/>
    </source>
</evidence>
<keyword evidence="2" id="KW-1185">Reference proteome</keyword>
<dbReference type="OrthoDB" id="2157530at2759"/>